<evidence type="ECO:0000313" key="1">
    <source>
        <dbReference type="EMBL" id="RXN88102.1"/>
    </source>
</evidence>
<dbReference type="RefSeq" id="WP_129151465.1">
    <property type="nucleotide sequence ID" value="NZ_JBHSDO010000011.1"/>
</dbReference>
<comment type="caution">
    <text evidence="1">The sequence shown here is derived from an EMBL/GenBank/DDBJ whole genome shotgun (WGS) entry which is preliminary data.</text>
</comment>
<reference evidence="1 2" key="1">
    <citation type="journal article" date="2017" name="Int. J. Syst. Evol. Microbiol.">
        <title>Achromobacter aloeverae sp. nov., isolated from the root of Aloe vera (L.) Burm.f.</title>
        <authorList>
            <person name="Kuncharoen N."/>
            <person name="Muramatsu Y."/>
            <person name="Shibata C."/>
            <person name="Kamakura Y."/>
            <person name="Nakagawa Y."/>
            <person name="Tanasupawat S."/>
        </authorList>
    </citation>
    <scope>NUCLEOTIDE SEQUENCE [LARGE SCALE GENOMIC DNA]</scope>
    <source>
        <strain evidence="1 2">AVA-1</strain>
    </source>
</reference>
<dbReference type="InterPro" id="IPR004304">
    <property type="entry name" value="FmdA_AmdA"/>
</dbReference>
<dbReference type="EMBL" id="PYAL01000004">
    <property type="protein sequence ID" value="RXN88102.1"/>
    <property type="molecule type" value="Genomic_DNA"/>
</dbReference>
<protein>
    <submittedName>
        <fullName evidence="1">Amidase</fullName>
    </submittedName>
</protein>
<gene>
    <name evidence="1" type="ORF">C7R54_16165</name>
</gene>
<dbReference type="GO" id="GO:0016811">
    <property type="term" value="F:hydrolase activity, acting on carbon-nitrogen (but not peptide) bonds, in linear amides"/>
    <property type="evidence" value="ECO:0007669"/>
    <property type="project" value="InterPro"/>
</dbReference>
<name>A0A4Q1HIN3_9BURK</name>
<dbReference type="OrthoDB" id="9785236at2"/>
<accession>A0A4Q1HIN3</accession>
<keyword evidence="2" id="KW-1185">Reference proteome</keyword>
<proteinExistence type="predicted"/>
<dbReference type="SUPFAM" id="SSF141130">
    <property type="entry name" value="Acetamidase/Formamidase-like"/>
    <property type="match status" value="1"/>
</dbReference>
<dbReference type="Pfam" id="PF03069">
    <property type="entry name" value="FmdA_AmdA"/>
    <property type="match status" value="2"/>
</dbReference>
<dbReference type="Gene3D" id="3.10.28.20">
    <property type="entry name" value="Acetamidase/Formamidase-like domains"/>
    <property type="match status" value="1"/>
</dbReference>
<dbReference type="PANTHER" id="PTHR31891">
    <property type="entry name" value="FORMAMIDASE C869.04-RELATED"/>
    <property type="match status" value="1"/>
</dbReference>
<dbReference type="Proteomes" id="UP000290849">
    <property type="component" value="Unassembled WGS sequence"/>
</dbReference>
<sequence>MPSHHLPASPETIHWGYLSASLKPAITIDSGETVTIDTVSGGPGYLNELGVELLPEHRLIHEQCKPMFAGHILTGPVGIRGAEPGDVLEVRVLDIKLRYPWGWNSQLPLRGTLPEDFPNRRIVAIPIDRERMTADTAFGPSIPLAPFFGVMGLAPRPEYGPVSSIEPREYGGNMDNKELGAGSSVFFPVQTSLALFSTGDGHAVQGDGEVCLTALETSLTGTFKFFLHKQVPLELPLGQTETHIITMAFHDDLDDAAKIALRKMIALLSRTQGWSQQDAYTFCSLACDLRVTQLVDGNKGIHAMVQRSLLTRDISMDQLRA</sequence>
<dbReference type="Gene3D" id="2.60.120.580">
    <property type="entry name" value="Acetamidase/Formamidase-like domains"/>
    <property type="match status" value="2"/>
</dbReference>
<organism evidence="1 2">
    <name type="scientific">Achromobacter aloeverae</name>
    <dbReference type="NCBI Taxonomy" id="1750518"/>
    <lineage>
        <taxon>Bacteria</taxon>
        <taxon>Pseudomonadati</taxon>
        <taxon>Pseudomonadota</taxon>
        <taxon>Betaproteobacteria</taxon>
        <taxon>Burkholderiales</taxon>
        <taxon>Alcaligenaceae</taxon>
        <taxon>Achromobacter</taxon>
    </lineage>
</organism>
<dbReference type="AlphaFoldDB" id="A0A4Q1HIN3"/>
<evidence type="ECO:0000313" key="2">
    <source>
        <dbReference type="Proteomes" id="UP000290849"/>
    </source>
</evidence>
<dbReference type="PANTHER" id="PTHR31891:SF1">
    <property type="entry name" value="FORMAMIDASE C869.04-RELATED"/>
    <property type="match status" value="1"/>
</dbReference>